<dbReference type="InterPro" id="IPR013785">
    <property type="entry name" value="Aldolase_TIM"/>
</dbReference>
<accession>A0AA46SFW7</accession>
<evidence type="ECO:0000256" key="11">
    <source>
        <dbReference type="PIRSR" id="PIRSR614732-2"/>
    </source>
</evidence>
<feature type="binding site" evidence="9">
    <location>
        <begin position="60"/>
        <end position="69"/>
    </location>
    <ligand>
        <name>substrate</name>
    </ligand>
</feature>
<dbReference type="GO" id="GO:0006207">
    <property type="term" value="P:'de novo' pyrimidine nucleobase biosynthetic process"/>
    <property type="evidence" value="ECO:0007669"/>
    <property type="project" value="InterPro"/>
</dbReference>
<dbReference type="InterPro" id="IPR011060">
    <property type="entry name" value="RibuloseP-bd_barrel"/>
</dbReference>
<dbReference type="AlphaFoldDB" id="A0AA46SFW7"/>
<name>A0AA46SFW7_CYTFI</name>
<feature type="active site" description="Proton donor" evidence="9">
    <location>
        <position position="62"/>
    </location>
</feature>
<dbReference type="FunFam" id="3.20.20.70:FF:000015">
    <property type="entry name" value="Orotidine 5'-phosphate decarboxylase"/>
    <property type="match status" value="1"/>
</dbReference>
<evidence type="ECO:0000256" key="5">
    <source>
        <dbReference type="ARBA" id="ARBA00022975"/>
    </source>
</evidence>
<evidence type="ECO:0000256" key="2">
    <source>
        <dbReference type="ARBA" id="ARBA00004861"/>
    </source>
</evidence>
<evidence type="ECO:0000256" key="9">
    <source>
        <dbReference type="HAMAP-Rule" id="MF_01200"/>
    </source>
</evidence>
<feature type="binding site" evidence="9 11">
    <location>
        <position position="33"/>
    </location>
    <ligand>
        <name>substrate</name>
    </ligand>
</feature>
<dbReference type="EC" id="4.1.1.23" evidence="9"/>
<dbReference type="PANTHER" id="PTHR32119">
    <property type="entry name" value="OROTIDINE 5'-PHOSPHATE DECARBOXYLASE"/>
    <property type="match status" value="1"/>
</dbReference>
<evidence type="ECO:0000256" key="10">
    <source>
        <dbReference type="PIRSR" id="PIRSR614732-1"/>
    </source>
</evidence>
<evidence type="ECO:0000256" key="8">
    <source>
        <dbReference type="ARBA" id="ARBA00061012"/>
    </source>
</evidence>
<dbReference type="NCBIfam" id="TIGR01740">
    <property type="entry name" value="pyrF"/>
    <property type="match status" value="1"/>
</dbReference>
<evidence type="ECO:0000256" key="1">
    <source>
        <dbReference type="ARBA" id="ARBA00002356"/>
    </source>
</evidence>
<dbReference type="InterPro" id="IPR014732">
    <property type="entry name" value="OMPdecase"/>
</dbReference>
<comment type="catalytic activity">
    <reaction evidence="7 9 12">
        <text>orotidine 5'-phosphate + H(+) = UMP + CO2</text>
        <dbReference type="Rhea" id="RHEA:11596"/>
        <dbReference type="ChEBI" id="CHEBI:15378"/>
        <dbReference type="ChEBI" id="CHEBI:16526"/>
        <dbReference type="ChEBI" id="CHEBI:57538"/>
        <dbReference type="ChEBI" id="CHEBI:57865"/>
        <dbReference type="EC" id="4.1.1.23"/>
    </reaction>
</comment>
<evidence type="ECO:0000256" key="3">
    <source>
        <dbReference type="ARBA" id="ARBA00011738"/>
    </source>
</evidence>
<reference evidence="14" key="1">
    <citation type="submission" date="2022-10" db="EMBL/GenBank/DDBJ databases">
        <title>Mechanism of multi-heavy metal repair in Cytobacillus Firmus M7.</title>
        <authorList>
            <person name="Li X."/>
            <person name="Yu C."/>
        </authorList>
    </citation>
    <scope>NUCLEOTIDE SEQUENCE</scope>
    <source>
        <strain evidence="14">M7</strain>
    </source>
</reference>
<feature type="active site" description="For OMPdecase activity" evidence="10">
    <location>
        <position position="65"/>
    </location>
</feature>
<dbReference type="PANTHER" id="PTHR32119:SF2">
    <property type="entry name" value="OROTIDINE 5'-PHOSPHATE DECARBOXYLASE"/>
    <property type="match status" value="1"/>
</dbReference>
<evidence type="ECO:0000256" key="7">
    <source>
        <dbReference type="ARBA" id="ARBA00049157"/>
    </source>
</evidence>
<feature type="binding site" evidence="9 11">
    <location>
        <position position="212"/>
    </location>
    <ligand>
        <name>substrate</name>
    </ligand>
</feature>
<evidence type="ECO:0000313" key="15">
    <source>
        <dbReference type="Proteomes" id="UP001163104"/>
    </source>
</evidence>
<evidence type="ECO:0000256" key="12">
    <source>
        <dbReference type="RuleBase" id="RU000512"/>
    </source>
</evidence>
<evidence type="ECO:0000256" key="6">
    <source>
        <dbReference type="ARBA" id="ARBA00023239"/>
    </source>
</evidence>
<comment type="subunit">
    <text evidence="3 9">Homodimer.</text>
</comment>
<dbReference type="InterPro" id="IPR047596">
    <property type="entry name" value="OMPdecase_bac"/>
</dbReference>
<dbReference type="HAMAP" id="MF_01200_B">
    <property type="entry name" value="OMPdecase_type1_B"/>
    <property type="match status" value="1"/>
</dbReference>
<feature type="binding site" evidence="9 11">
    <location>
        <position position="192"/>
    </location>
    <ligand>
        <name>substrate</name>
    </ligand>
</feature>
<dbReference type="EMBL" id="CP107027">
    <property type="protein sequence ID" value="UYG96441.1"/>
    <property type="molecule type" value="Genomic_DNA"/>
</dbReference>
<dbReference type="SMART" id="SM00934">
    <property type="entry name" value="OMPdecase"/>
    <property type="match status" value="1"/>
</dbReference>
<dbReference type="GO" id="GO:0004590">
    <property type="term" value="F:orotidine-5'-phosphate decarboxylase activity"/>
    <property type="evidence" value="ECO:0007669"/>
    <property type="project" value="UniProtKB-UniRule"/>
</dbReference>
<comment type="similarity">
    <text evidence="8 9">Belongs to the OMP decarboxylase family. Type 1 subfamily.</text>
</comment>
<feature type="domain" description="Orotidine 5'-phosphate decarboxylase" evidence="13">
    <location>
        <begin position="5"/>
        <end position="228"/>
    </location>
</feature>
<feature type="active site" description="For OMPdecase activity" evidence="10">
    <location>
        <position position="62"/>
    </location>
</feature>
<dbReference type="InterPro" id="IPR001754">
    <property type="entry name" value="OMPdeCOase_dom"/>
</dbReference>
<dbReference type="NCBIfam" id="NF001273">
    <property type="entry name" value="PRK00230.1"/>
    <property type="match status" value="1"/>
</dbReference>
<dbReference type="RefSeq" id="WP_048007918.1">
    <property type="nucleotide sequence ID" value="NZ_CP085255.1"/>
</dbReference>
<keyword evidence="5 9" id="KW-0665">Pyrimidine biosynthesis</keyword>
<dbReference type="SUPFAM" id="SSF51366">
    <property type="entry name" value="Ribulose-phoshate binding barrel"/>
    <property type="match status" value="1"/>
</dbReference>
<feature type="binding site" evidence="9 11">
    <location>
        <position position="11"/>
    </location>
    <ligand>
        <name>substrate</name>
    </ligand>
</feature>
<dbReference type="Proteomes" id="UP001163104">
    <property type="component" value="Chromosome"/>
</dbReference>
<dbReference type="InterPro" id="IPR018089">
    <property type="entry name" value="OMPdecase_AS"/>
</dbReference>
<dbReference type="GO" id="GO:0005829">
    <property type="term" value="C:cytosol"/>
    <property type="evidence" value="ECO:0007669"/>
    <property type="project" value="TreeGrafter"/>
</dbReference>
<feature type="active site" description="For OMPdecase activity" evidence="10">
    <location>
        <position position="60"/>
    </location>
</feature>
<gene>
    <name evidence="9 14" type="primary">pyrF</name>
    <name evidence="14" type="ORF">OD459_05270</name>
</gene>
<evidence type="ECO:0000313" key="14">
    <source>
        <dbReference type="EMBL" id="UYG96441.1"/>
    </source>
</evidence>
<feature type="binding site" evidence="9 11">
    <location>
        <position position="183"/>
    </location>
    <ligand>
        <name>substrate</name>
    </ligand>
</feature>
<comment type="pathway">
    <text evidence="2 9 12">Pyrimidine metabolism; UMP biosynthesis via de novo pathway; UMP from orotate: step 2/2.</text>
</comment>
<sequence>MKKKPLIIALDFPGKKEVHHFLQGFENEKLFLKVGMELFYQEGPSIVHDLKEQGHDIFLDLKLHDIPNTVKSAMKRLAGLGCDMVNVHAAGGKAMMEAACEGLEAGSTGKRPSCIAVTQLTSTSEQQMKSDQLIAVSLNESVLHYANLAKEAGLDGVVCSSFEAREIGLQIGSSFLTVTPGIRLSSDDDGDQKRVATPEFARKEGASAIVVGRSITRAENPFEKYIQCKQSWEGVLNEA</sequence>
<feature type="binding site" evidence="9 11">
    <location>
        <position position="213"/>
    </location>
    <ligand>
        <name>substrate</name>
    </ligand>
</feature>
<organism evidence="14 15">
    <name type="scientific">Cytobacillus firmus</name>
    <name type="common">Bacillus firmus</name>
    <dbReference type="NCBI Taxonomy" id="1399"/>
    <lineage>
        <taxon>Bacteria</taxon>
        <taxon>Bacillati</taxon>
        <taxon>Bacillota</taxon>
        <taxon>Bacilli</taxon>
        <taxon>Bacillales</taxon>
        <taxon>Bacillaceae</taxon>
        <taxon>Cytobacillus</taxon>
    </lineage>
</organism>
<keyword evidence="4 9" id="KW-0210">Decarboxylase</keyword>
<evidence type="ECO:0000256" key="4">
    <source>
        <dbReference type="ARBA" id="ARBA00022793"/>
    </source>
</evidence>
<dbReference type="PROSITE" id="PS00156">
    <property type="entry name" value="OMPDECASE"/>
    <property type="match status" value="1"/>
</dbReference>
<feature type="binding site" evidence="9 11">
    <location>
        <position position="121"/>
    </location>
    <ligand>
        <name>substrate</name>
    </ligand>
</feature>
<dbReference type="CDD" id="cd04725">
    <property type="entry name" value="OMP_decarboxylase_like"/>
    <property type="match status" value="1"/>
</dbReference>
<dbReference type="Pfam" id="PF00215">
    <property type="entry name" value="OMPdecase"/>
    <property type="match status" value="1"/>
</dbReference>
<protein>
    <recommendedName>
        <fullName evidence="9">Orotidine 5'-phosphate decarboxylase</fullName>
        <ecNumber evidence="9">4.1.1.23</ecNumber>
    </recommendedName>
    <alternativeName>
        <fullName evidence="9">OMP decarboxylase</fullName>
        <shortName evidence="9">OMPDCase</shortName>
        <shortName evidence="9">OMPdecase</shortName>
    </alternativeName>
</protein>
<keyword evidence="6 9" id="KW-0456">Lyase</keyword>
<dbReference type="Gene3D" id="3.20.20.70">
    <property type="entry name" value="Aldolase class I"/>
    <property type="match status" value="1"/>
</dbReference>
<evidence type="ECO:0000259" key="13">
    <source>
        <dbReference type="SMART" id="SM00934"/>
    </source>
</evidence>
<dbReference type="GO" id="GO:0044205">
    <property type="term" value="P:'de novo' UMP biosynthetic process"/>
    <property type="evidence" value="ECO:0007669"/>
    <property type="project" value="UniProtKB-UniRule"/>
</dbReference>
<comment type="function">
    <text evidence="1 9">Catalyzes the decarboxylation of orotidine 5'-monophosphate (OMP) to uridine 5'-monophosphate (UMP).</text>
</comment>
<proteinExistence type="inferred from homology"/>